<accession>A0A3P7RIR7</accession>
<dbReference type="OrthoDB" id="331600at2759"/>
<dbReference type="Proteomes" id="UP000271098">
    <property type="component" value="Unassembled WGS sequence"/>
</dbReference>
<feature type="domain" description="Symplekin C-terminal" evidence="1">
    <location>
        <begin position="64"/>
        <end position="134"/>
    </location>
</feature>
<proteinExistence type="predicted"/>
<organism evidence="2 3">
    <name type="scientific">Gongylonema pulchrum</name>
    <dbReference type="NCBI Taxonomy" id="637853"/>
    <lineage>
        <taxon>Eukaryota</taxon>
        <taxon>Metazoa</taxon>
        <taxon>Ecdysozoa</taxon>
        <taxon>Nematoda</taxon>
        <taxon>Chromadorea</taxon>
        <taxon>Rhabditida</taxon>
        <taxon>Spirurina</taxon>
        <taxon>Spiruromorpha</taxon>
        <taxon>Spiruroidea</taxon>
        <taxon>Gongylonematidae</taxon>
        <taxon>Gongylonema</taxon>
    </lineage>
</organism>
<gene>
    <name evidence="2" type="ORF">GPUH_LOCUS24746</name>
</gene>
<evidence type="ECO:0000259" key="1">
    <source>
        <dbReference type="Pfam" id="PF12295"/>
    </source>
</evidence>
<keyword evidence="3" id="KW-1185">Reference proteome</keyword>
<dbReference type="PANTHER" id="PTHR15245">
    <property type="entry name" value="SYMPLEKIN-RELATED"/>
    <property type="match status" value="1"/>
</dbReference>
<reference evidence="2 3" key="1">
    <citation type="submission" date="2018-11" db="EMBL/GenBank/DDBJ databases">
        <authorList>
            <consortium name="Pathogen Informatics"/>
        </authorList>
    </citation>
    <scope>NUCLEOTIDE SEQUENCE [LARGE SCALE GENOMIC DNA]</scope>
</reference>
<dbReference type="AlphaFoldDB" id="A0A3P7RIR7"/>
<evidence type="ECO:0000313" key="2">
    <source>
        <dbReference type="EMBL" id="VDN43272.1"/>
    </source>
</evidence>
<sequence>MRAIDGSIKSMGASSVELLEMIENCPPGAETLAARVVHLLTERNPPTRELVYRTSKLYAKGRTDVRTMIPVLTGLDKDQILNILPKYVLVASNQKSVPVVFQKLLAGRSVKTGLHPMGAGELLVALHKIKTANKEEDSLLWQS</sequence>
<dbReference type="Pfam" id="PF12295">
    <property type="entry name" value="Symplekin_C"/>
    <property type="match status" value="1"/>
</dbReference>
<name>A0A3P7RIR7_9BILA</name>
<dbReference type="PANTHER" id="PTHR15245:SF20">
    <property type="entry name" value="SYMPLEKIN"/>
    <property type="match status" value="1"/>
</dbReference>
<protein>
    <recommendedName>
        <fullName evidence="1">Symplekin C-terminal domain-containing protein</fullName>
    </recommendedName>
</protein>
<dbReference type="EMBL" id="UYRT01102350">
    <property type="protein sequence ID" value="VDN43272.1"/>
    <property type="molecule type" value="Genomic_DNA"/>
</dbReference>
<dbReference type="InterPro" id="IPR022075">
    <property type="entry name" value="Symplekin_C"/>
</dbReference>
<evidence type="ECO:0000313" key="3">
    <source>
        <dbReference type="Proteomes" id="UP000271098"/>
    </source>
</evidence>
<dbReference type="GO" id="GO:0005847">
    <property type="term" value="C:mRNA cleavage and polyadenylation specificity factor complex"/>
    <property type="evidence" value="ECO:0007669"/>
    <property type="project" value="TreeGrafter"/>
</dbReference>
<dbReference type="InterPro" id="IPR021850">
    <property type="entry name" value="Symplekin/Pta1"/>
</dbReference>